<evidence type="ECO:0000313" key="1">
    <source>
        <dbReference type="Proteomes" id="UP000050640"/>
    </source>
</evidence>
<keyword evidence="1" id="KW-1185">Reference proteome</keyword>
<sequence length="60" mass="6818">MAMKSVSSPAVVESAKSDMNFMFPPFEVTLARKFIARVTEKLADDVYLMRNTEQLAVLYE</sequence>
<reference evidence="2" key="1">
    <citation type="submission" date="2017-02" db="UniProtKB">
        <authorList>
            <consortium name="WormBaseParasite"/>
        </authorList>
    </citation>
    <scope>IDENTIFICATION</scope>
</reference>
<dbReference type="STRING" id="1147741.A0A0R3RMA4"/>
<dbReference type="WBParaSite" id="EEL_0000261401-mRNA-1">
    <property type="protein sequence ID" value="EEL_0000261401-mRNA-1"/>
    <property type="gene ID" value="EEL_0000261401"/>
</dbReference>
<proteinExistence type="predicted"/>
<protein>
    <submittedName>
        <fullName evidence="2">Restriction endonuclease subunit S</fullName>
    </submittedName>
</protein>
<name>A0A0R3RMA4_9BILA</name>
<dbReference type="Proteomes" id="UP000050640">
    <property type="component" value="Unplaced"/>
</dbReference>
<organism evidence="1 2">
    <name type="scientific">Elaeophora elaphi</name>
    <dbReference type="NCBI Taxonomy" id="1147741"/>
    <lineage>
        <taxon>Eukaryota</taxon>
        <taxon>Metazoa</taxon>
        <taxon>Ecdysozoa</taxon>
        <taxon>Nematoda</taxon>
        <taxon>Chromadorea</taxon>
        <taxon>Rhabditida</taxon>
        <taxon>Spirurina</taxon>
        <taxon>Spiruromorpha</taxon>
        <taxon>Filarioidea</taxon>
        <taxon>Onchocercidae</taxon>
        <taxon>Elaeophora</taxon>
    </lineage>
</organism>
<dbReference type="AlphaFoldDB" id="A0A0R3RMA4"/>
<accession>A0A0R3RMA4</accession>
<evidence type="ECO:0000313" key="2">
    <source>
        <dbReference type="WBParaSite" id="EEL_0000261401-mRNA-1"/>
    </source>
</evidence>